<dbReference type="EMBL" id="UYSU01036386">
    <property type="protein sequence ID" value="VDL97623.1"/>
    <property type="molecule type" value="Genomic_DNA"/>
</dbReference>
<dbReference type="WBParaSite" id="SSLN_0001166901-mRNA-1">
    <property type="protein sequence ID" value="SSLN_0001166901-mRNA-1"/>
    <property type="gene ID" value="SSLN_0001166901"/>
</dbReference>
<evidence type="ECO:0000256" key="1">
    <source>
        <dbReference type="SAM" id="SignalP"/>
    </source>
</evidence>
<reference evidence="2 3" key="2">
    <citation type="submission" date="2018-11" db="EMBL/GenBank/DDBJ databases">
        <authorList>
            <consortium name="Pathogen Informatics"/>
        </authorList>
    </citation>
    <scope>NUCLEOTIDE SEQUENCE [LARGE SCALE GENOMIC DNA]</scope>
    <source>
        <strain evidence="2 3">NST_G2</strain>
    </source>
</reference>
<dbReference type="Proteomes" id="UP000275846">
    <property type="component" value="Unassembled WGS sequence"/>
</dbReference>
<evidence type="ECO:0000313" key="4">
    <source>
        <dbReference type="WBParaSite" id="SSLN_0001166901-mRNA-1"/>
    </source>
</evidence>
<name>A0A183T440_SCHSO</name>
<feature type="signal peptide" evidence="1">
    <location>
        <begin position="1"/>
        <end position="22"/>
    </location>
</feature>
<sequence length="114" mass="13347">MASRTALISILVLISAVLLSRAYPKEEFKEARNVEDVLLEDALSETDIPESAVEIDEKDLRVLRPAGLRRRWRRLRERIRSAVRRIKRGLRRAWDRAKPYAPLILHNVFRVPVH</sequence>
<feature type="chain" id="PRO_5043141424" evidence="1">
    <location>
        <begin position="23"/>
        <end position="114"/>
    </location>
</feature>
<protein>
    <submittedName>
        <fullName evidence="2 4">Uncharacterized protein</fullName>
    </submittedName>
</protein>
<dbReference type="AlphaFoldDB" id="A0A183T440"/>
<organism evidence="4">
    <name type="scientific">Schistocephalus solidus</name>
    <name type="common">Tapeworm</name>
    <dbReference type="NCBI Taxonomy" id="70667"/>
    <lineage>
        <taxon>Eukaryota</taxon>
        <taxon>Metazoa</taxon>
        <taxon>Spiralia</taxon>
        <taxon>Lophotrochozoa</taxon>
        <taxon>Platyhelminthes</taxon>
        <taxon>Cestoda</taxon>
        <taxon>Eucestoda</taxon>
        <taxon>Diphyllobothriidea</taxon>
        <taxon>Diphyllobothriidae</taxon>
        <taxon>Schistocephalus</taxon>
    </lineage>
</organism>
<gene>
    <name evidence="2" type="ORF">SSLN_LOCUS11238</name>
</gene>
<keyword evidence="1" id="KW-0732">Signal</keyword>
<accession>A0A183T440</accession>
<proteinExistence type="predicted"/>
<evidence type="ECO:0000313" key="2">
    <source>
        <dbReference type="EMBL" id="VDL97623.1"/>
    </source>
</evidence>
<evidence type="ECO:0000313" key="3">
    <source>
        <dbReference type="Proteomes" id="UP000275846"/>
    </source>
</evidence>
<keyword evidence="3" id="KW-1185">Reference proteome</keyword>
<reference evidence="4" key="1">
    <citation type="submission" date="2016-06" db="UniProtKB">
        <authorList>
            <consortium name="WormBaseParasite"/>
        </authorList>
    </citation>
    <scope>IDENTIFICATION</scope>
</reference>